<reference evidence="2 3" key="2">
    <citation type="submission" date="2014-10" db="EMBL/GenBank/DDBJ databases">
        <title>Paracoccus sanguinis sp. nov., isolated from clinical specimens of New York State patients.</title>
        <authorList>
            <person name="Mingle L.A."/>
            <person name="Cole J.A."/>
            <person name="Lapierre P."/>
            <person name="Musser K.A."/>
        </authorList>
    </citation>
    <scope>NUCLEOTIDE SEQUENCE [LARGE SCALE GENOMIC DNA]</scope>
    <source>
        <strain evidence="2 3">5503</strain>
    </source>
</reference>
<dbReference type="SMART" id="SM00881">
    <property type="entry name" value="CoA_binding"/>
    <property type="match status" value="1"/>
</dbReference>
<dbReference type="Proteomes" id="UP000029858">
    <property type="component" value="Unassembled WGS sequence"/>
</dbReference>
<dbReference type="RefSeq" id="WP_036712427.1">
    <property type="nucleotide sequence ID" value="NZ_JRKQ01000151.1"/>
</dbReference>
<evidence type="ECO:0000313" key="2">
    <source>
        <dbReference type="EMBL" id="KGJ18468.1"/>
    </source>
</evidence>
<gene>
    <name evidence="2" type="ORF">IX56_16710</name>
</gene>
<dbReference type="InterPro" id="IPR003781">
    <property type="entry name" value="CoA-bd"/>
</dbReference>
<comment type="caution">
    <text evidence="2">The sequence shown here is derived from an EMBL/GenBank/DDBJ whole genome shotgun (WGS) entry which is preliminary data.</text>
</comment>
<dbReference type="AlphaFoldDB" id="A0A099G7U4"/>
<protein>
    <submittedName>
        <fullName evidence="2">CoA-binding protein</fullName>
    </submittedName>
</protein>
<sequence length="144" mass="15127">MTAQPVTAAEIARIARETRAIAVVGLSPKPERPSHGVARFLQSQGYRVVPVNPGHAGQTILGETVYATLSDIPAEAGIDMVDIFRQSDAVPAIVDEALSALPGLRTIWMQLGVSHPAAAAKAQAAGLTVVQNRCPAIDFPRVGR</sequence>
<evidence type="ECO:0000313" key="3">
    <source>
        <dbReference type="Proteomes" id="UP000029858"/>
    </source>
</evidence>
<dbReference type="InterPro" id="IPR036291">
    <property type="entry name" value="NAD(P)-bd_dom_sf"/>
</dbReference>
<reference evidence="2 3" key="1">
    <citation type="submission" date="2014-09" db="EMBL/GenBank/DDBJ databases">
        <authorList>
            <person name="McGinnis J.M."/>
            <person name="Wolfgang W.J."/>
        </authorList>
    </citation>
    <scope>NUCLEOTIDE SEQUENCE [LARGE SCALE GENOMIC DNA]</scope>
    <source>
        <strain evidence="2 3">5503</strain>
    </source>
</reference>
<dbReference type="EMBL" id="JRKQ01000151">
    <property type="protein sequence ID" value="KGJ18468.1"/>
    <property type="molecule type" value="Genomic_DNA"/>
</dbReference>
<name>A0A099G7U4_9RHOB</name>
<organism evidence="2 3">
    <name type="scientific">Paracoccus sanguinis</name>
    <dbReference type="NCBI Taxonomy" id="1545044"/>
    <lineage>
        <taxon>Bacteria</taxon>
        <taxon>Pseudomonadati</taxon>
        <taxon>Pseudomonadota</taxon>
        <taxon>Alphaproteobacteria</taxon>
        <taxon>Rhodobacterales</taxon>
        <taxon>Paracoccaceae</taxon>
        <taxon>Paracoccus</taxon>
    </lineage>
</organism>
<feature type="domain" description="CoA-binding" evidence="1">
    <location>
        <begin position="14"/>
        <end position="113"/>
    </location>
</feature>
<proteinExistence type="predicted"/>
<evidence type="ECO:0000259" key="1">
    <source>
        <dbReference type="SMART" id="SM00881"/>
    </source>
</evidence>
<accession>A0A099G7U4</accession>
<dbReference type="PANTHER" id="PTHR33303">
    <property type="entry name" value="CYTOPLASMIC PROTEIN-RELATED"/>
    <property type="match status" value="1"/>
</dbReference>
<dbReference type="Pfam" id="PF13380">
    <property type="entry name" value="CoA_binding_2"/>
    <property type="match status" value="1"/>
</dbReference>
<dbReference type="PANTHER" id="PTHR33303:SF2">
    <property type="entry name" value="COA-BINDING DOMAIN-CONTAINING PROTEIN"/>
    <property type="match status" value="1"/>
</dbReference>
<dbReference type="SUPFAM" id="SSF51735">
    <property type="entry name" value="NAD(P)-binding Rossmann-fold domains"/>
    <property type="match status" value="1"/>
</dbReference>
<dbReference type="Gene3D" id="3.40.50.720">
    <property type="entry name" value="NAD(P)-binding Rossmann-like Domain"/>
    <property type="match status" value="1"/>
</dbReference>